<feature type="compositionally biased region" description="Low complexity" evidence="1">
    <location>
        <begin position="85"/>
        <end position="95"/>
    </location>
</feature>
<gene>
    <name evidence="2" type="ORF">Anas_04764</name>
</gene>
<dbReference type="AlphaFoldDB" id="A0A5N5SY11"/>
<feature type="region of interest" description="Disordered" evidence="1">
    <location>
        <begin position="148"/>
        <end position="183"/>
    </location>
</feature>
<name>A0A5N5SY11_9CRUS</name>
<feature type="region of interest" description="Disordered" evidence="1">
    <location>
        <begin position="66"/>
        <end position="105"/>
    </location>
</feature>
<evidence type="ECO:0000313" key="3">
    <source>
        <dbReference type="Proteomes" id="UP000326759"/>
    </source>
</evidence>
<protein>
    <submittedName>
        <fullName evidence="2">Uncharacterized protein</fullName>
    </submittedName>
</protein>
<dbReference type="EMBL" id="SEYY01018988">
    <property type="protein sequence ID" value="KAB7498788.1"/>
    <property type="molecule type" value="Genomic_DNA"/>
</dbReference>
<reference evidence="2 3" key="1">
    <citation type="journal article" date="2019" name="PLoS Biol.">
        <title>Sex chromosomes control vertical transmission of feminizing Wolbachia symbionts in an isopod.</title>
        <authorList>
            <person name="Becking T."/>
            <person name="Chebbi M.A."/>
            <person name="Giraud I."/>
            <person name="Moumen B."/>
            <person name="Laverre T."/>
            <person name="Caubet Y."/>
            <person name="Peccoud J."/>
            <person name="Gilbert C."/>
            <person name="Cordaux R."/>
        </authorList>
    </citation>
    <scope>NUCLEOTIDE SEQUENCE [LARGE SCALE GENOMIC DNA]</scope>
    <source>
        <strain evidence="2">ANa2</strain>
        <tissue evidence="2">Whole body excluding digestive tract and cuticle</tissue>
    </source>
</reference>
<organism evidence="2 3">
    <name type="scientific">Armadillidium nasatum</name>
    <dbReference type="NCBI Taxonomy" id="96803"/>
    <lineage>
        <taxon>Eukaryota</taxon>
        <taxon>Metazoa</taxon>
        <taxon>Ecdysozoa</taxon>
        <taxon>Arthropoda</taxon>
        <taxon>Crustacea</taxon>
        <taxon>Multicrustacea</taxon>
        <taxon>Malacostraca</taxon>
        <taxon>Eumalacostraca</taxon>
        <taxon>Peracarida</taxon>
        <taxon>Isopoda</taxon>
        <taxon>Oniscidea</taxon>
        <taxon>Crinocheta</taxon>
        <taxon>Armadillidiidae</taxon>
        <taxon>Armadillidium</taxon>
    </lineage>
</organism>
<feature type="compositionally biased region" description="Basic and acidic residues" evidence="1">
    <location>
        <begin position="66"/>
        <end position="81"/>
    </location>
</feature>
<feature type="compositionally biased region" description="Basic and acidic residues" evidence="1">
    <location>
        <begin position="160"/>
        <end position="176"/>
    </location>
</feature>
<accession>A0A5N5SY11</accession>
<keyword evidence="3" id="KW-1185">Reference proteome</keyword>
<dbReference type="OrthoDB" id="2157641at2759"/>
<feature type="compositionally biased region" description="Polar residues" evidence="1">
    <location>
        <begin position="148"/>
        <end position="159"/>
    </location>
</feature>
<sequence length="183" mass="20325">MSLKVLLLLIPIRCDIKTIRPNTALKEKVHHLRQTPNNSEILRNAITQDDLQGVKEIVAKKSEAKNEDVLKSLSPKKDLPKENTSISSLSSSSSSEHNDKVESNKYSVCQQEKTNKSESNILAGDLTLDFSRASQNSDFLLSQKLINNVKKSTSMPTSPNDKDKGLDCLSKSDNHDFGSPQNF</sequence>
<proteinExistence type="predicted"/>
<evidence type="ECO:0000256" key="1">
    <source>
        <dbReference type="SAM" id="MobiDB-lite"/>
    </source>
</evidence>
<dbReference type="Proteomes" id="UP000326759">
    <property type="component" value="Unassembled WGS sequence"/>
</dbReference>
<evidence type="ECO:0000313" key="2">
    <source>
        <dbReference type="EMBL" id="KAB7498788.1"/>
    </source>
</evidence>
<comment type="caution">
    <text evidence="2">The sequence shown here is derived from an EMBL/GenBank/DDBJ whole genome shotgun (WGS) entry which is preliminary data.</text>
</comment>